<dbReference type="EMBL" id="LHYB01000002">
    <property type="protein sequence ID" value="KXB05077.1"/>
    <property type="molecule type" value="Genomic_DNA"/>
</dbReference>
<dbReference type="HAMAP" id="MF_00457">
    <property type="entry name" value="UPF0173"/>
    <property type="match status" value="1"/>
</dbReference>
<accession>A0A133VF78</accession>
<comment type="similarity">
    <text evidence="2">Belongs to the UPF0173 family.</text>
</comment>
<dbReference type="InterPro" id="IPR050114">
    <property type="entry name" value="UPF0173_UPF0282_UlaG_hydrolase"/>
</dbReference>
<dbReference type="NCBIfam" id="NF001911">
    <property type="entry name" value="PRK00685.1"/>
    <property type="match status" value="1"/>
</dbReference>
<dbReference type="Pfam" id="PF13483">
    <property type="entry name" value="Lactamase_B_3"/>
    <property type="match status" value="1"/>
</dbReference>
<feature type="domain" description="Metallo-beta-lactamase" evidence="3">
    <location>
        <begin position="8"/>
        <end position="185"/>
    </location>
</feature>
<dbReference type="Proteomes" id="UP000070076">
    <property type="component" value="Unassembled WGS sequence"/>
</dbReference>
<evidence type="ECO:0000313" key="4">
    <source>
        <dbReference type="EMBL" id="KXB05077.1"/>
    </source>
</evidence>
<dbReference type="GO" id="GO:0016787">
    <property type="term" value="F:hydrolase activity"/>
    <property type="evidence" value="ECO:0007669"/>
    <property type="project" value="UniProtKB-UniRule"/>
</dbReference>
<evidence type="ECO:0000313" key="5">
    <source>
        <dbReference type="Proteomes" id="UP000070076"/>
    </source>
</evidence>
<evidence type="ECO:0000259" key="3">
    <source>
        <dbReference type="SMART" id="SM00849"/>
    </source>
</evidence>
<dbReference type="AlphaFoldDB" id="A0A133VF78"/>
<name>A0A133VF78_9EURY</name>
<proteinExistence type="inferred from homology"/>
<dbReference type="SMART" id="SM00849">
    <property type="entry name" value="Lactamase_B"/>
    <property type="match status" value="1"/>
</dbReference>
<gene>
    <name evidence="4" type="ORF">AKJ48_00430</name>
</gene>
<sequence length="223" mass="24380">MGSIKWLGQSGFEIKAGGKITLVDPFLTDNPKAPISPKDIKEADLICVTHDHMDHLGDSINLAKRTGATFVSIFELGNYAENQGVENTVRMNMGATLDVKGVKVSMVQAFHSSQRGSPCGFVLDFGEERIYHAGDTSLFGDMKLIGEYYEPEIACIPIGGYYTTGPREAAIATSLIKPEIVVPMHYGTFPEIQQDPNEFAKLVESSVESVEVNILEPGEKFTF</sequence>
<reference evidence="4 5" key="1">
    <citation type="journal article" date="2016" name="Sci. Rep.">
        <title>Metabolic traits of an uncultured archaeal lineage -MSBL1- from brine pools of the Red Sea.</title>
        <authorList>
            <person name="Mwirichia R."/>
            <person name="Alam I."/>
            <person name="Rashid M."/>
            <person name="Vinu M."/>
            <person name="Ba-Alawi W."/>
            <person name="Anthony Kamau A."/>
            <person name="Kamanda Ngugi D."/>
            <person name="Goker M."/>
            <person name="Klenk H.P."/>
            <person name="Bajic V."/>
            <person name="Stingl U."/>
        </authorList>
    </citation>
    <scope>NUCLEOTIDE SEQUENCE [LARGE SCALE GENOMIC DNA]</scope>
    <source>
        <strain evidence="4">SCGC-AAA261O19</strain>
    </source>
</reference>
<comment type="caution">
    <text evidence="4">The sequence shown here is derived from an EMBL/GenBank/DDBJ whole genome shotgun (WGS) entry which is preliminary data.</text>
</comment>
<dbReference type="PANTHER" id="PTHR43546:SF3">
    <property type="entry name" value="UPF0173 METAL-DEPENDENT HYDROLASE MJ1163"/>
    <property type="match status" value="1"/>
</dbReference>
<protein>
    <recommendedName>
        <fullName evidence="2">UPF0173 metal-dependent hydrolase AKJ48_00430</fullName>
    </recommendedName>
</protein>
<keyword evidence="1 2" id="KW-0378">Hydrolase</keyword>
<dbReference type="Gene3D" id="3.60.15.10">
    <property type="entry name" value="Ribonuclease Z/Hydroxyacylglutathione hydrolase-like"/>
    <property type="match status" value="1"/>
</dbReference>
<evidence type="ECO:0000256" key="2">
    <source>
        <dbReference type="HAMAP-Rule" id="MF_00457"/>
    </source>
</evidence>
<evidence type="ECO:0000256" key="1">
    <source>
        <dbReference type="ARBA" id="ARBA00022801"/>
    </source>
</evidence>
<dbReference type="SUPFAM" id="SSF56281">
    <property type="entry name" value="Metallo-hydrolase/oxidoreductase"/>
    <property type="match status" value="1"/>
</dbReference>
<dbReference type="InterPro" id="IPR001279">
    <property type="entry name" value="Metallo-B-lactamas"/>
</dbReference>
<organism evidence="4 5">
    <name type="scientific">candidate division MSBL1 archaeon SCGC-AAA261O19</name>
    <dbReference type="NCBI Taxonomy" id="1698277"/>
    <lineage>
        <taxon>Archaea</taxon>
        <taxon>Methanobacteriati</taxon>
        <taxon>Methanobacteriota</taxon>
        <taxon>candidate division MSBL1</taxon>
    </lineage>
</organism>
<dbReference type="InterPro" id="IPR022877">
    <property type="entry name" value="UPF0173"/>
</dbReference>
<keyword evidence="5" id="KW-1185">Reference proteome</keyword>
<dbReference type="PANTHER" id="PTHR43546">
    <property type="entry name" value="UPF0173 METAL-DEPENDENT HYDROLASE MJ1163-RELATED"/>
    <property type="match status" value="1"/>
</dbReference>
<dbReference type="InterPro" id="IPR036866">
    <property type="entry name" value="RibonucZ/Hydroxyglut_hydro"/>
</dbReference>